<comment type="caution">
    <text evidence="1">The sequence shown here is derived from an EMBL/GenBank/DDBJ whole genome shotgun (WGS) entry which is preliminary data.</text>
</comment>
<dbReference type="EMBL" id="QTSX02002236">
    <property type="protein sequence ID" value="KAJ9076919.1"/>
    <property type="molecule type" value="Genomic_DNA"/>
</dbReference>
<protein>
    <submittedName>
        <fullName evidence="1">Uncharacterized protein</fullName>
    </submittedName>
</protein>
<accession>A0ACC2TQQ5</accession>
<dbReference type="Proteomes" id="UP001165960">
    <property type="component" value="Unassembled WGS sequence"/>
</dbReference>
<gene>
    <name evidence="1" type="ORF">DSO57_1021773</name>
</gene>
<sequence>MILKSCLSSLVFIFTFVTCHRTYLPPGKGKAQKQAALKAITADYMQANFKLSKELNATKYYLLTNCPTPSVPSYDEDGWYVYIPPYYAVKYFYLTTKYGTDLEKYKTQIQQYEHEGKAKLADEFHKAWSALNESDGGGLNLSPQGSLHSHRDLFTQYYEASSEWFKDDVEEIWQNYARCTS</sequence>
<proteinExistence type="predicted"/>
<reference evidence="1" key="1">
    <citation type="submission" date="2022-04" db="EMBL/GenBank/DDBJ databases">
        <title>Genome of the entomopathogenic fungus Entomophthora muscae.</title>
        <authorList>
            <person name="Elya C."/>
            <person name="Lovett B.R."/>
            <person name="Lee E."/>
            <person name="Macias A.M."/>
            <person name="Hajek A.E."/>
            <person name="De Bivort B.L."/>
            <person name="Kasson M.T."/>
            <person name="De Fine Licht H.H."/>
            <person name="Stajich J.E."/>
        </authorList>
    </citation>
    <scope>NUCLEOTIDE SEQUENCE</scope>
    <source>
        <strain evidence="1">Berkeley</strain>
    </source>
</reference>
<evidence type="ECO:0000313" key="2">
    <source>
        <dbReference type="Proteomes" id="UP001165960"/>
    </source>
</evidence>
<evidence type="ECO:0000313" key="1">
    <source>
        <dbReference type="EMBL" id="KAJ9076919.1"/>
    </source>
</evidence>
<name>A0ACC2TQQ5_9FUNG</name>
<organism evidence="1 2">
    <name type="scientific">Entomophthora muscae</name>
    <dbReference type="NCBI Taxonomy" id="34485"/>
    <lineage>
        <taxon>Eukaryota</taxon>
        <taxon>Fungi</taxon>
        <taxon>Fungi incertae sedis</taxon>
        <taxon>Zoopagomycota</taxon>
        <taxon>Entomophthoromycotina</taxon>
        <taxon>Entomophthoromycetes</taxon>
        <taxon>Entomophthorales</taxon>
        <taxon>Entomophthoraceae</taxon>
        <taxon>Entomophthora</taxon>
    </lineage>
</organism>
<keyword evidence="2" id="KW-1185">Reference proteome</keyword>